<sequence>MSARWRRLLLALVLLSQLVWAGADTGPAPMVLTQQELDWIAANPVLRVGVFENLLPFEYISHDQLRGLSAKYLQLITVRTGLLFKAVNTTTRSARKDMLISGEVDILSTRRRSDDPAQDRGMLYTQPYNTSSTILVSRFGDQPFPDVEHLAGKRLVMLGREVYSAFLSEKAPGITIISAQNAVDMMAMVKDGRADAAIASEWLLIPYLSRQYQGVLQISGVVPQLHTGVSMAVRDTDVILLSILEKALASVTADERKDIYDAWFADMNLDIPSVTAIFEHYEGELWLLVSVVLLLITLVWQGQVQRRQAVQREQEKAMYLAVMSHEIRSPMNAVLAAVELLEHTPLDEQQRHFADLANSGANTLLQLVDDVLDISKMEAGQFQLSPGPVDLWALAQHVVDDHRPYAVQKGLELTLTGERFATPMLLDELRLAQVLRNLISNAIKFTDSGQVAVQLQRLEGRSGDRTHVQIRVIDSGVGLSEQARLSLFRPYAQARLSYKRTGGTGLGLVICRRLVRLMRGKLMLTSTVGVGTQVEVRLPVEWVALPGSGETEEAPADIAVLGNGLKVLVVDGSSANQQGLVTQLHSLGCGALLAVDAAQGLAFFGEHRVDMVLINCDFPDGDGYRLAGAVRESEHEQQRQYCPIVGMSQLADNDHLERCFDAGMDALLSQPVSQVKLQQMIELWCGVSLQPEVQALPEQALDGEEEHAQLRKNLGSLLEAVALRNRGRALHALHRLRDVALAVRWAGVTTQVEVIEQLLSDDVNWPAGAIAGQLDSLLKQWAELVGGVHVG</sequence>
<proteinExistence type="predicted"/>
<dbReference type="Proteomes" id="UP001637618">
    <property type="component" value="Unassembled WGS sequence"/>
</dbReference>
<evidence type="ECO:0000313" key="1">
    <source>
        <dbReference type="EMBL" id="MFO2476315.1"/>
    </source>
</evidence>
<dbReference type="EMBL" id="JAPEQY010000002">
    <property type="protein sequence ID" value="MFO2476315.1"/>
    <property type="molecule type" value="Genomic_DNA"/>
</dbReference>
<name>A0ACC7P8I2_9PSED</name>
<comment type="caution">
    <text evidence="1">The sequence shown here is derived from an EMBL/GenBank/DDBJ whole genome shotgun (WGS) entry which is preliminary data.</text>
</comment>
<evidence type="ECO:0000313" key="2">
    <source>
        <dbReference type="Proteomes" id="UP001637618"/>
    </source>
</evidence>
<keyword evidence="2" id="KW-1185">Reference proteome</keyword>
<protein>
    <submittedName>
        <fullName evidence="1">Transporter substrate-binding domain-containing protein</fullName>
    </submittedName>
</protein>
<organism evidence="1 2">
    <name type="scientific">Pseudomonas imrae</name>
    <dbReference type="NCBI Taxonomy" id="2992837"/>
    <lineage>
        <taxon>Bacteria</taxon>
        <taxon>Pseudomonadati</taxon>
        <taxon>Pseudomonadota</taxon>
        <taxon>Gammaproteobacteria</taxon>
        <taxon>Pseudomonadales</taxon>
        <taxon>Pseudomonadaceae</taxon>
        <taxon>Pseudomonas</taxon>
    </lineage>
</organism>
<accession>A0ACC7P8I2</accession>
<gene>
    <name evidence="1" type="ORF">OOJ96_02695</name>
</gene>
<reference evidence="1" key="1">
    <citation type="submission" date="2022-11" db="EMBL/GenBank/DDBJ databases">
        <title>Draft genome sequences of strains of Pseudomonas imrae sp. nov.</title>
        <authorList>
            <person name="Salva Serra F."/>
            <person name="Nimje P."/>
            <person name="Moore E.R.B."/>
            <person name="Marathe N.P."/>
        </authorList>
    </citation>
    <scope>NUCLEOTIDE SEQUENCE</scope>
    <source>
        <strain evidence="1">15FMM2</strain>
    </source>
</reference>